<reference evidence="1" key="1">
    <citation type="submission" date="2025-08" db="UniProtKB">
        <authorList>
            <consortium name="Ensembl"/>
        </authorList>
    </citation>
    <scope>IDENTIFICATION</scope>
</reference>
<keyword evidence="2" id="KW-1185">Reference proteome</keyword>
<proteinExistence type="predicted"/>
<organism evidence="1 2">
    <name type="scientific">Paramormyrops kingsleyae</name>
    <dbReference type="NCBI Taxonomy" id="1676925"/>
    <lineage>
        <taxon>Eukaryota</taxon>
        <taxon>Metazoa</taxon>
        <taxon>Chordata</taxon>
        <taxon>Craniata</taxon>
        <taxon>Vertebrata</taxon>
        <taxon>Euteleostomi</taxon>
        <taxon>Actinopterygii</taxon>
        <taxon>Neopterygii</taxon>
        <taxon>Teleostei</taxon>
        <taxon>Osteoglossocephala</taxon>
        <taxon>Osteoglossomorpha</taxon>
        <taxon>Osteoglossiformes</taxon>
        <taxon>Mormyridae</taxon>
        <taxon>Paramormyrops</taxon>
    </lineage>
</organism>
<dbReference type="GO" id="GO:0005634">
    <property type="term" value="C:nucleus"/>
    <property type="evidence" value="ECO:0007669"/>
    <property type="project" value="TreeGrafter"/>
</dbReference>
<dbReference type="GO" id="GO:0003723">
    <property type="term" value="F:RNA binding"/>
    <property type="evidence" value="ECO:0007669"/>
    <property type="project" value="TreeGrafter"/>
</dbReference>
<dbReference type="PANTHER" id="PTHR12381">
    <property type="entry name" value="HETEROGENEOUS NUCLEAR RIBONUCLEOPROTEIN U FAMILY MEMBER"/>
    <property type="match status" value="1"/>
</dbReference>
<reference evidence="1" key="2">
    <citation type="submission" date="2025-09" db="UniProtKB">
        <authorList>
            <consortium name="Ensembl"/>
        </authorList>
    </citation>
    <scope>IDENTIFICATION</scope>
</reference>
<evidence type="ECO:0000313" key="1">
    <source>
        <dbReference type="Ensembl" id="ENSPKIP00000020371.1"/>
    </source>
</evidence>
<sequence length="76" mass="8301">MVTALFSLSRASLTLYSVDNCDLHFDVSPDGSAGQPLLSEKFPLLWSGCRLTHGVDQGKVGFEAKALTWRSRTPMS</sequence>
<accession>A0A3B3RRK6</accession>
<dbReference type="STRING" id="1676925.ENSPKIP00000020371"/>
<protein>
    <submittedName>
        <fullName evidence="1">Uncharacterized protein</fullName>
    </submittedName>
</protein>
<dbReference type="Proteomes" id="UP000261540">
    <property type="component" value="Unplaced"/>
</dbReference>
<name>A0A3B3RRK6_9TELE</name>
<dbReference type="GO" id="GO:0000380">
    <property type="term" value="P:alternative mRNA splicing, via spliceosome"/>
    <property type="evidence" value="ECO:0007669"/>
    <property type="project" value="TreeGrafter"/>
</dbReference>
<dbReference type="PANTHER" id="PTHR12381:SF66">
    <property type="entry name" value="HETEROGENEOUS NUCLEAR RIBONUCLEOPROTEIN U-LIKE PROTEIN 2"/>
    <property type="match status" value="1"/>
</dbReference>
<dbReference type="AlphaFoldDB" id="A0A3B3RRK6"/>
<dbReference type="Ensembl" id="ENSPKIT00000000988.1">
    <property type="protein sequence ID" value="ENSPKIP00000020371.1"/>
    <property type="gene ID" value="ENSPKIG00000005178.1"/>
</dbReference>
<evidence type="ECO:0000313" key="2">
    <source>
        <dbReference type="Proteomes" id="UP000261540"/>
    </source>
</evidence>